<organism evidence="8 9">
    <name type="scientific">Alternaria atra</name>
    <dbReference type="NCBI Taxonomy" id="119953"/>
    <lineage>
        <taxon>Eukaryota</taxon>
        <taxon>Fungi</taxon>
        <taxon>Dikarya</taxon>
        <taxon>Ascomycota</taxon>
        <taxon>Pezizomycotina</taxon>
        <taxon>Dothideomycetes</taxon>
        <taxon>Pleosporomycetidae</taxon>
        <taxon>Pleosporales</taxon>
        <taxon>Pleosporineae</taxon>
        <taxon>Pleosporaceae</taxon>
        <taxon>Alternaria</taxon>
        <taxon>Alternaria sect. Ulocladioides</taxon>
    </lineage>
</organism>
<gene>
    <name evidence="8" type="ORF">ALTATR162_LOCUS8617</name>
</gene>
<dbReference type="GO" id="GO:0030488">
    <property type="term" value="P:tRNA methylation"/>
    <property type="evidence" value="ECO:0007669"/>
    <property type="project" value="TreeGrafter"/>
</dbReference>
<keyword evidence="9" id="KW-1185">Reference proteome</keyword>
<dbReference type="SUPFAM" id="SSF50978">
    <property type="entry name" value="WD40 repeat-like"/>
    <property type="match status" value="2"/>
</dbReference>
<reference evidence="8" key="1">
    <citation type="submission" date="2021-05" db="EMBL/GenBank/DDBJ databases">
        <authorList>
            <person name="Stam R."/>
        </authorList>
    </citation>
    <scope>NUCLEOTIDE SEQUENCE</scope>
    <source>
        <strain evidence="8">CS162</strain>
    </source>
</reference>
<accession>A0A8J2I6T1</accession>
<comment type="similarity">
    <text evidence="6">Belongs to the WD repeat WDR6 family.</text>
</comment>
<dbReference type="InterPro" id="IPR036322">
    <property type="entry name" value="WD40_repeat_dom_sf"/>
</dbReference>
<dbReference type="InterPro" id="IPR015943">
    <property type="entry name" value="WD40/YVTN_repeat-like_dom_sf"/>
</dbReference>
<name>A0A8J2I6T1_9PLEO</name>
<evidence type="ECO:0000256" key="7">
    <source>
        <dbReference type="PROSITE-ProRule" id="PRU00221"/>
    </source>
</evidence>
<dbReference type="Gene3D" id="2.130.10.10">
    <property type="entry name" value="YVTN repeat-like/Quinoprotein amine dehydrogenase"/>
    <property type="match status" value="4"/>
</dbReference>
<dbReference type="PROSITE" id="PS00678">
    <property type="entry name" value="WD_REPEATS_1"/>
    <property type="match status" value="1"/>
</dbReference>
<evidence type="ECO:0000256" key="4">
    <source>
        <dbReference type="ARBA" id="ARBA00022694"/>
    </source>
</evidence>
<dbReference type="PANTHER" id="PTHR14344:SF3">
    <property type="entry name" value="WD REPEAT-CONTAINING PROTEIN 6"/>
    <property type="match status" value="1"/>
</dbReference>
<evidence type="ECO:0000256" key="3">
    <source>
        <dbReference type="ARBA" id="ARBA00022574"/>
    </source>
</evidence>
<dbReference type="InterPro" id="IPR011041">
    <property type="entry name" value="Quinoprot_gluc/sorb_DH_b-prop"/>
</dbReference>
<dbReference type="RefSeq" id="XP_043172185.1">
    <property type="nucleotide sequence ID" value="XM_043316250.1"/>
</dbReference>
<evidence type="ECO:0000256" key="6">
    <source>
        <dbReference type="ARBA" id="ARBA00038255"/>
    </source>
</evidence>
<dbReference type="PANTHER" id="PTHR14344">
    <property type="entry name" value="WD REPEAT PROTEIN"/>
    <property type="match status" value="1"/>
</dbReference>
<dbReference type="GeneID" id="67020747"/>
<keyword evidence="3 7" id="KW-0853">WD repeat</keyword>
<dbReference type="PROSITE" id="PS50082">
    <property type="entry name" value="WD_REPEATS_2"/>
    <property type="match status" value="2"/>
</dbReference>
<protein>
    <recommendedName>
        <fullName evidence="10">WD repeat protein</fullName>
    </recommendedName>
</protein>
<keyword evidence="4" id="KW-0819">tRNA processing</keyword>
<dbReference type="Pfam" id="PF00400">
    <property type="entry name" value="WD40"/>
    <property type="match status" value="2"/>
</dbReference>
<dbReference type="Proteomes" id="UP000676310">
    <property type="component" value="Unassembled WGS sequence"/>
</dbReference>
<dbReference type="GO" id="GO:0005737">
    <property type="term" value="C:cytoplasm"/>
    <property type="evidence" value="ECO:0007669"/>
    <property type="project" value="UniProtKB-SubCell"/>
</dbReference>
<comment type="caution">
    <text evidence="8">The sequence shown here is derived from an EMBL/GenBank/DDBJ whole genome shotgun (WGS) entry which is preliminary data.</text>
</comment>
<dbReference type="SMART" id="SM00320">
    <property type="entry name" value="WD40"/>
    <property type="match status" value="8"/>
</dbReference>
<dbReference type="AlphaFoldDB" id="A0A8J2I6T1"/>
<evidence type="ECO:0000256" key="2">
    <source>
        <dbReference type="ARBA" id="ARBA00022490"/>
    </source>
</evidence>
<keyword evidence="5" id="KW-0677">Repeat</keyword>
<dbReference type="SUPFAM" id="SSF50952">
    <property type="entry name" value="Soluble quinoprotein glucose dehydrogenase"/>
    <property type="match status" value="1"/>
</dbReference>
<keyword evidence="2" id="KW-0963">Cytoplasm</keyword>
<sequence length="1156" mass="125635">MLPTLHHECTRVPVTALASCGTLLIAAEGPFLRFHHAKDSQYISSKRVFKAQAVHGIRIFPEENAHIIKLVIWGGRLIRALEIHLAGQVGVQGLSLCFSNIAKASDWILDLAPRPKSLDDDSQYHKESYVAVTAHNALVQVKIERSKSDTAQNTNRIDVSVSDLTSSSRSILYSAHLFWEDLDRVLVAAGTAFGEIIYWSWCNDSHDGPASRIHRVFLGHEGSIFGVQISKELPTECCQKLRRVVASCSDDRTIRIWDVSDVITSATASEAETNDLEVLRTRHTGFTNEAFDSDEFNSSNCLAIGWGHLSRVWTVRFLEASPCNGSLLLQSAGEDATARTWELTPNLAGSASFPYKLLELDCAAHHSGKNMWSTTVSDISTGVQQVIAGGADSKVTATPLIHVLQAEKNLHGTIAEYTINDVLSWAQAAEPSSDTAGSTQRPKSSKKAEFFRSYCFVDETSFLLTTNSGNVLVGTLSSSKAPNQSSLLSNSTLLNQLGDLSGYSVCTSGSRPGFAYVAGGSGNIYVYSKSSATLTNLHAVGSKVGDMFAAEVSDPDGPDKTALLVTLVGQGEAQLLYVDPVSSTSILRVVQIPIADSSTGSVITSMEYARVSSKDILIVGFRRGSIALFVIHKGEGFVNEATLLKVIEKAHGGEAVTSLTWRPSPEFATHGHLFSVGRDGRLGVHQFDSSANTIESVHDLALPFGPNIEGSYFQDDRLFIHGFSSKKWYLYDLTNEEEVMSIDTGGAHRSWAFRSHSSIGGTLVWTRASSMHICSRNGANHAVIRSGGHGREIKAVAVSPKGDSRSRQLIATGAEDTDIKIFEYVEKDIVCRRTIRKHTTGIQHLQWSHDGDYLFSSGGCEEFYVWRVRDLSTSALDVGVVCEHVYTPESEHADLRLMSFDVTTSGSAYTIAMVSSDSSIKVYRFDPTAAVRWQALAKGLYFTSCLTQCVFLSTTNVLTAGTDGHAVTWPLVTETERLSGESLGPTLQLTWHHPARIHQNSSKAMACHLVDADTWLIVSGGDDGSLACILARSDASHSPTSPESSYVSPPILASRAHGSAITACSLFRHKSRILLATSGNDEWVRLWEMILRKTDKEVGHEASAEPEDALAIQRLNKIKTNVADVSSMAVLDKSDDATYARVLICGVGMEVIRIAI</sequence>
<feature type="repeat" description="WD" evidence="7">
    <location>
        <begin position="217"/>
        <end position="267"/>
    </location>
</feature>
<dbReference type="EMBL" id="CAJRGZ010000023">
    <property type="protein sequence ID" value="CAG5178271.1"/>
    <property type="molecule type" value="Genomic_DNA"/>
</dbReference>
<dbReference type="InterPro" id="IPR051973">
    <property type="entry name" value="tRNA_Anticodon_Mtase-Reg"/>
</dbReference>
<dbReference type="InterPro" id="IPR019775">
    <property type="entry name" value="WD40_repeat_CS"/>
</dbReference>
<dbReference type="InterPro" id="IPR001680">
    <property type="entry name" value="WD40_rpt"/>
</dbReference>
<evidence type="ECO:0000313" key="9">
    <source>
        <dbReference type="Proteomes" id="UP000676310"/>
    </source>
</evidence>
<evidence type="ECO:0000256" key="5">
    <source>
        <dbReference type="ARBA" id="ARBA00022737"/>
    </source>
</evidence>
<proteinExistence type="inferred from homology"/>
<evidence type="ECO:0000313" key="8">
    <source>
        <dbReference type="EMBL" id="CAG5178271.1"/>
    </source>
</evidence>
<evidence type="ECO:0008006" key="10">
    <source>
        <dbReference type="Google" id="ProtNLM"/>
    </source>
</evidence>
<comment type="subcellular location">
    <subcellularLocation>
        <location evidence="1">Cytoplasm</location>
    </subcellularLocation>
</comment>
<dbReference type="OrthoDB" id="5594999at2759"/>
<feature type="repeat" description="WD" evidence="7">
    <location>
        <begin position="835"/>
        <end position="876"/>
    </location>
</feature>
<evidence type="ECO:0000256" key="1">
    <source>
        <dbReference type="ARBA" id="ARBA00004496"/>
    </source>
</evidence>